<reference evidence="2 3" key="1">
    <citation type="submission" date="2023-04" db="EMBL/GenBank/DDBJ databases">
        <title>Streptomyces chengmaiensis sp. nov. isolated from the stem of mangrove plant in Hainan.</title>
        <authorList>
            <person name="Huang X."/>
            <person name="Zhou S."/>
            <person name="Chu X."/>
            <person name="Xie Y."/>
            <person name="Lin Y."/>
        </authorList>
    </citation>
    <scope>NUCLEOTIDE SEQUENCE [LARGE SCALE GENOMIC DNA]</scope>
    <source>
        <strain evidence="2 3">HNM0663</strain>
    </source>
</reference>
<evidence type="ECO:0000256" key="1">
    <source>
        <dbReference type="SAM" id="MobiDB-lite"/>
    </source>
</evidence>
<accession>A0ABT6HGB8</accession>
<keyword evidence="3" id="KW-1185">Reference proteome</keyword>
<proteinExistence type="predicted"/>
<dbReference type="EMBL" id="JARWBG010000002">
    <property type="protein sequence ID" value="MDH2387810.1"/>
    <property type="molecule type" value="Genomic_DNA"/>
</dbReference>
<protein>
    <submittedName>
        <fullName evidence="2">Uncharacterized protein</fullName>
    </submittedName>
</protein>
<evidence type="ECO:0000313" key="3">
    <source>
        <dbReference type="Proteomes" id="UP001223144"/>
    </source>
</evidence>
<comment type="caution">
    <text evidence="2">The sequence shown here is derived from an EMBL/GenBank/DDBJ whole genome shotgun (WGS) entry which is preliminary data.</text>
</comment>
<dbReference type="Proteomes" id="UP001223144">
    <property type="component" value="Unassembled WGS sequence"/>
</dbReference>
<dbReference type="RefSeq" id="WP_279926093.1">
    <property type="nucleotide sequence ID" value="NZ_JARWBG010000002.1"/>
</dbReference>
<name>A0ABT6HGB8_9ACTN</name>
<gene>
    <name evidence="2" type="ORF">QCN29_03200</name>
</gene>
<organism evidence="2 3">
    <name type="scientific">Streptomyces chengmaiensis</name>
    <dbReference type="NCBI Taxonomy" id="3040919"/>
    <lineage>
        <taxon>Bacteria</taxon>
        <taxon>Bacillati</taxon>
        <taxon>Actinomycetota</taxon>
        <taxon>Actinomycetes</taxon>
        <taxon>Kitasatosporales</taxon>
        <taxon>Streptomycetaceae</taxon>
        <taxon>Streptomyces</taxon>
    </lineage>
</organism>
<feature type="region of interest" description="Disordered" evidence="1">
    <location>
        <begin position="1"/>
        <end position="30"/>
    </location>
</feature>
<sequence length="132" mass="14091">MTFEQEWAAHKTEAANTASGADGGANLKTSDAVKGGAAKALIEHIGPGTQKAGCAADESSESAARAFKGWQTGVGLENAHEEWGRQVKNLRSRLAWEEHGLRAAKGDFRQINHEVRSRLAQLGADRPDSQQA</sequence>
<evidence type="ECO:0000313" key="2">
    <source>
        <dbReference type="EMBL" id="MDH2387810.1"/>
    </source>
</evidence>